<dbReference type="Pfam" id="PF00435">
    <property type="entry name" value="Spectrin"/>
    <property type="match status" value="1"/>
</dbReference>
<name>A0A915Q2R9_9BILA</name>
<evidence type="ECO:0000313" key="6">
    <source>
        <dbReference type="WBParaSite" id="sdigi.contig80.g3830.t1"/>
    </source>
</evidence>
<dbReference type="PROSITE" id="PS50021">
    <property type="entry name" value="CH"/>
    <property type="match status" value="1"/>
</dbReference>
<feature type="region of interest" description="Disordered" evidence="3">
    <location>
        <begin position="279"/>
        <end position="331"/>
    </location>
</feature>
<keyword evidence="5" id="KW-1185">Reference proteome</keyword>
<dbReference type="InterPro" id="IPR018159">
    <property type="entry name" value="Spectrin/alpha-actinin"/>
</dbReference>
<feature type="domain" description="Calponin-homology (CH)" evidence="4">
    <location>
        <begin position="113"/>
        <end position="217"/>
    </location>
</feature>
<dbReference type="SUPFAM" id="SSF47576">
    <property type="entry name" value="Calponin-homology domain, CH-domain"/>
    <property type="match status" value="1"/>
</dbReference>
<dbReference type="PANTHER" id="PTHR11915">
    <property type="entry name" value="SPECTRIN/FILAMIN RELATED CYTOSKELETAL PROTEIN"/>
    <property type="match status" value="1"/>
</dbReference>
<sequence length="507" mass="57608">MFVLDDRYDIQEAVFIRWANSLAGGAVKDLNDIVDTKFLSIFVHLITGDSFTSTGSRVQDISNALRLVDSDERFSQMSINELADGNPRAISSAVWQLIQIFWKKFAPPEVRDQKLAEALKDWCVERAQRFEVQINDFISSWRDGYALNAILLSYNPELFSMDQIRDMRADERIEHAMSLTERHLNVPRLLQPKDFYSERLDMKSVVCYLMVLYLSLTTGVPSPESQSESQPPEQLPEPAELTAHTSSFKPSIIAHPEATAKIDSQFTTDLSMASVDISNAEVESPVERSSEQLSSTPASRRHSHSTSENNETQSRKSSTSSQKSGRRRAKVTGETIAEFKDCLEHVLAWLLEAEEQASSMKPIEEDDVGLDFVPGVELVKSQFKEHEMFMQSLTESQDGVGRVLRRGQQLVQKLEEDEGAAIVSQLLMVNARWERVREVAMSRQNQLQQCLNTLQIEQLESIRKWLDNMEEEVQNAPPLTLNLKEVEQLMSAHTAVQERIENEQKVN</sequence>
<evidence type="ECO:0000259" key="4">
    <source>
        <dbReference type="PROSITE" id="PS50021"/>
    </source>
</evidence>
<feature type="region of interest" description="Disordered" evidence="3">
    <location>
        <begin position="220"/>
        <end position="240"/>
    </location>
</feature>
<evidence type="ECO:0000256" key="2">
    <source>
        <dbReference type="ARBA" id="ARBA00023203"/>
    </source>
</evidence>
<dbReference type="InterPro" id="IPR001589">
    <property type="entry name" value="Actinin_actin-bd_CS"/>
</dbReference>
<dbReference type="GO" id="GO:0003779">
    <property type="term" value="F:actin binding"/>
    <property type="evidence" value="ECO:0007669"/>
    <property type="project" value="UniProtKB-KW"/>
</dbReference>
<dbReference type="InterPro" id="IPR036872">
    <property type="entry name" value="CH_dom_sf"/>
</dbReference>
<dbReference type="SMART" id="SM00150">
    <property type="entry name" value="SPEC"/>
    <property type="match status" value="1"/>
</dbReference>
<dbReference type="WBParaSite" id="sdigi.contig80.g3830.t1">
    <property type="protein sequence ID" value="sdigi.contig80.g3830.t1"/>
    <property type="gene ID" value="sdigi.contig80.g3830"/>
</dbReference>
<keyword evidence="2" id="KW-0009">Actin-binding</keyword>
<keyword evidence="1" id="KW-0677">Repeat</keyword>
<evidence type="ECO:0000313" key="5">
    <source>
        <dbReference type="Proteomes" id="UP000887581"/>
    </source>
</evidence>
<dbReference type="InterPro" id="IPR002017">
    <property type="entry name" value="Spectrin_repeat"/>
</dbReference>
<organism evidence="5 6">
    <name type="scientific">Setaria digitata</name>
    <dbReference type="NCBI Taxonomy" id="48799"/>
    <lineage>
        <taxon>Eukaryota</taxon>
        <taxon>Metazoa</taxon>
        <taxon>Ecdysozoa</taxon>
        <taxon>Nematoda</taxon>
        <taxon>Chromadorea</taxon>
        <taxon>Rhabditida</taxon>
        <taxon>Spirurina</taxon>
        <taxon>Spiruromorpha</taxon>
        <taxon>Filarioidea</taxon>
        <taxon>Setariidae</taxon>
        <taxon>Setaria</taxon>
    </lineage>
</organism>
<dbReference type="SMART" id="SM00033">
    <property type="entry name" value="CH"/>
    <property type="match status" value="2"/>
</dbReference>
<feature type="compositionally biased region" description="Low complexity" evidence="3">
    <location>
        <begin position="221"/>
        <end position="238"/>
    </location>
</feature>
<evidence type="ECO:0000256" key="3">
    <source>
        <dbReference type="SAM" id="MobiDB-lite"/>
    </source>
</evidence>
<dbReference type="Gene3D" id="1.10.418.10">
    <property type="entry name" value="Calponin-like domain"/>
    <property type="match status" value="1"/>
</dbReference>
<dbReference type="Pfam" id="PF00307">
    <property type="entry name" value="CH"/>
    <property type="match status" value="1"/>
</dbReference>
<dbReference type="CDD" id="cd00176">
    <property type="entry name" value="SPEC"/>
    <property type="match status" value="1"/>
</dbReference>
<accession>A0A915Q2R9</accession>
<dbReference type="Gene3D" id="1.20.58.60">
    <property type="match status" value="1"/>
</dbReference>
<dbReference type="InterPro" id="IPR001715">
    <property type="entry name" value="CH_dom"/>
</dbReference>
<dbReference type="PROSITE" id="PS00019">
    <property type="entry name" value="ACTININ_1"/>
    <property type="match status" value="1"/>
</dbReference>
<dbReference type="AlphaFoldDB" id="A0A915Q2R9"/>
<dbReference type="SUPFAM" id="SSF46966">
    <property type="entry name" value="Spectrin repeat"/>
    <property type="match status" value="1"/>
</dbReference>
<dbReference type="Proteomes" id="UP000887581">
    <property type="component" value="Unplaced"/>
</dbReference>
<proteinExistence type="predicted"/>
<reference evidence="6" key="1">
    <citation type="submission" date="2022-11" db="UniProtKB">
        <authorList>
            <consortium name="WormBaseParasite"/>
        </authorList>
    </citation>
    <scope>IDENTIFICATION</scope>
</reference>
<evidence type="ECO:0000256" key="1">
    <source>
        <dbReference type="ARBA" id="ARBA00022737"/>
    </source>
</evidence>
<protein>
    <submittedName>
        <fullName evidence="6">Calponin-homology (CH) domain-containing protein</fullName>
    </submittedName>
</protein>